<evidence type="ECO:0000256" key="9">
    <source>
        <dbReference type="ARBA" id="ARBA00023146"/>
    </source>
</evidence>
<feature type="binding site" evidence="12">
    <location>
        <position position="534"/>
    </location>
    <ligand>
        <name>ATP</name>
        <dbReference type="ChEBI" id="CHEBI:30616"/>
    </ligand>
</feature>
<dbReference type="SUPFAM" id="SSF50677">
    <property type="entry name" value="ValRS/IleRS/LeuRS editing domain"/>
    <property type="match status" value="1"/>
</dbReference>
<dbReference type="NCBIfam" id="TIGR00422">
    <property type="entry name" value="valS"/>
    <property type="match status" value="1"/>
</dbReference>
<feature type="domain" description="Valyl-tRNA synthetase tRNA-binding arm" evidence="15">
    <location>
        <begin position="820"/>
        <end position="884"/>
    </location>
</feature>
<evidence type="ECO:0000313" key="17">
    <source>
        <dbReference type="Proteomes" id="UP000621560"/>
    </source>
</evidence>
<evidence type="ECO:0000256" key="3">
    <source>
        <dbReference type="ARBA" id="ARBA00022490"/>
    </source>
</evidence>
<dbReference type="Gene3D" id="3.90.740.10">
    <property type="entry name" value="Valyl/Leucyl/Isoleucyl-tRNA synthetase, editing domain"/>
    <property type="match status" value="1"/>
</dbReference>
<dbReference type="CDD" id="cd00817">
    <property type="entry name" value="ValRS_core"/>
    <property type="match status" value="1"/>
</dbReference>
<comment type="caution">
    <text evidence="16">The sequence shown here is derived from an EMBL/GenBank/DDBJ whole genome shotgun (WGS) entry which is preliminary data.</text>
</comment>
<dbReference type="PROSITE" id="PS00178">
    <property type="entry name" value="AA_TRNA_LIGASE_I"/>
    <property type="match status" value="1"/>
</dbReference>
<keyword evidence="17" id="KW-1185">Reference proteome</keyword>
<evidence type="ECO:0000256" key="6">
    <source>
        <dbReference type="ARBA" id="ARBA00022840"/>
    </source>
</evidence>
<dbReference type="EC" id="6.1.1.9" evidence="12"/>
<dbReference type="GO" id="GO:0004832">
    <property type="term" value="F:valine-tRNA ligase activity"/>
    <property type="evidence" value="ECO:0007669"/>
    <property type="project" value="UniProtKB-UniRule"/>
</dbReference>
<feature type="short sequence motif" description="'HIGH' region" evidence="12">
    <location>
        <begin position="51"/>
        <end position="61"/>
    </location>
</feature>
<dbReference type="InterPro" id="IPR037118">
    <property type="entry name" value="Val-tRNA_synth_C_sf"/>
</dbReference>
<dbReference type="GO" id="GO:0005524">
    <property type="term" value="F:ATP binding"/>
    <property type="evidence" value="ECO:0007669"/>
    <property type="project" value="UniProtKB-UniRule"/>
</dbReference>
<comment type="catalytic activity">
    <reaction evidence="10 12">
        <text>tRNA(Val) + L-valine + ATP = L-valyl-tRNA(Val) + AMP + diphosphate</text>
        <dbReference type="Rhea" id="RHEA:10704"/>
        <dbReference type="Rhea" id="RHEA-COMP:9672"/>
        <dbReference type="Rhea" id="RHEA-COMP:9708"/>
        <dbReference type="ChEBI" id="CHEBI:30616"/>
        <dbReference type="ChEBI" id="CHEBI:33019"/>
        <dbReference type="ChEBI" id="CHEBI:57762"/>
        <dbReference type="ChEBI" id="CHEBI:78442"/>
        <dbReference type="ChEBI" id="CHEBI:78537"/>
        <dbReference type="ChEBI" id="CHEBI:456215"/>
        <dbReference type="EC" id="6.1.1.9"/>
    </reaction>
</comment>
<dbReference type="PANTHER" id="PTHR11946">
    <property type="entry name" value="VALYL-TRNA SYNTHETASES"/>
    <property type="match status" value="1"/>
</dbReference>
<evidence type="ECO:0000256" key="12">
    <source>
        <dbReference type="HAMAP-Rule" id="MF_02004"/>
    </source>
</evidence>
<dbReference type="PRINTS" id="PR00986">
    <property type="entry name" value="TRNASYNTHVAL"/>
</dbReference>
<feature type="coiled-coil region" evidence="12">
    <location>
        <begin position="818"/>
        <end position="845"/>
    </location>
</feature>
<dbReference type="GO" id="GO:0005829">
    <property type="term" value="C:cytosol"/>
    <property type="evidence" value="ECO:0007669"/>
    <property type="project" value="TreeGrafter"/>
</dbReference>
<evidence type="ECO:0000259" key="13">
    <source>
        <dbReference type="Pfam" id="PF00133"/>
    </source>
</evidence>
<dbReference type="InterPro" id="IPR009080">
    <property type="entry name" value="tRNAsynth_Ia_anticodon-bd"/>
</dbReference>
<dbReference type="InterPro" id="IPR002303">
    <property type="entry name" value="Valyl-tRNA_ligase"/>
</dbReference>
<dbReference type="InterPro" id="IPR013155">
    <property type="entry name" value="M/V/L/I-tRNA-synth_anticd-bd"/>
</dbReference>
<comment type="domain">
    <text evidence="12">The C-terminal coiled-coil domain is crucial for aminoacylation activity.</text>
</comment>
<reference evidence="16" key="1">
    <citation type="submission" date="2020-09" db="EMBL/GenBank/DDBJ databases">
        <title>A novel bacterium of genus Paenibacillus, isolated from South China Sea.</title>
        <authorList>
            <person name="Huang H."/>
            <person name="Mo K."/>
            <person name="Hu Y."/>
        </authorList>
    </citation>
    <scope>NUCLEOTIDE SEQUENCE</scope>
    <source>
        <strain evidence="16">IB182496</strain>
    </source>
</reference>
<name>A0A927BSB1_9BACL</name>
<dbReference type="Proteomes" id="UP000621560">
    <property type="component" value="Unassembled WGS sequence"/>
</dbReference>
<dbReference type="HAMAP" id="MF_02004">
    <property type="entry name" value="Val_tRNA_synth_type1"/>
    <property type="match status" value="1"/>
</dbReference>
<dbReference type="FunFam" id="1.10.730.10:FF:000014">
    <property type="entry name" value="Valine--tRNA ligase"/>
    <property type="match status" value="1"/>
</dbReference>
<keyword evidence="4 12" id="KW-0436">Ligase</keyword>
<dbReference type="FunFam" id="3.90.740.10:FF:000005">
    <property type="entry name" value="Valine--tRNA ligase, mitochondrial"/>
    <property type="match status" value="1"/>
</dbReference>
<dbReference type="InterPro" id="IPR001412">
    <property type="entry name" value="aa-tRNA-synth_I_CS"/>
</dbReference>
<dbReference type="GO" id="GO:0006438">
    <property type="term" value="P:valyl-tRNA aminoacylation"/>
    <property type="evidence" value="ECO:0007669"/>
    <property type="project" value="UniProtKB-UniRule"/>
</dbReference>
<comment type="subcellular location">
    <subcellularLocation>
        <location evidence="1 12">Cytoplasm</location>
    </subcellularLocation>
</comment>
<evidence type="ECO:0000259" key="14">
    <source>
        <dbReference type="Pfam" id="PF08264"/>
    </source>
</evidence>
<evidence type="ECO:0000256" key="10">
    <source>
        <dbReference type="ARBA" id="ARBA00047552"/>
    </source>
</evidence>
<evidence type="ECO:0000256" key="1">
    <source>
        <dbReference type="ARBA" id="ARBA00004496"/>
    </source>
</evidence>
<dbReference type="InterPro" id="IPR002300">
    <property type="entry name" value="aa-tRNA-synth_Ia"/>
</dbReference>
<dbReference type="InterPro" id="IPR014729">
    <property type="entry name" value="Rossmann-like_a/b/a_fold"/>
</dbReference>
<dbReference type="SUPFAM" id="SSF46589">
    <property type="entry name" value="tRNA-binding arm"/>
    <property type="match status" value="1"/>
</dbReference>
<dbReference type="FunFam" id="3.40.50.620:FF:000032">
    <property type="entry name" value="Valine--tRNA ligase"/>
    <property type="match status" value="1"/>
</dbReference>
<evidence type="ECO:0000256" key="7">
    <source>
        <dbReference type="ARBA" id="ARBA00022917"/>
    </source>
</evidence>
<dbReference type="InterPro" id="IPR019499">
    <property type="entry name" value="Val-tRNA_synth_tRNA-bd"/>
</dbReference>
<keyword evidence="8 12" id="KW-0175">Coiled coil</keyword>
<dbReference type="FunFam" id="1.10.287.380:FF:000001">
    <property type="entry name" value="Valine--tRNA ligase"/>
    <property type="match status" value="1"/>
</dbReference>
<evidence type="ECO:0000256" key="8">
    <source>
        <dbReference type="ARBA" id="ARBA00023054"/>
    </source>
</evidence>
<dbReference type="EMBL" id="JACXIZ010000011">
    <property type="protein sequence ID" value="MBD2844624.1"/>
    <property type="molecule type" value="Genomic_DNA"/>
</dbReference>
<evidence type="ECO:0000256" key="5">
    <source>
        <dbReference type="ARBA" id="ARBA00022741"/>
    </source>
</evidence>
<comment type="domain">
    <text evidence="12">ValRS has two distinct active sites: one for aminoacylation and one for editing. The misactivated threonine is translocated from the active site to the editing site.</text>
</comment>
<comment type="function">
    <text evidence="12">Catalyzes the attachment of valine to tRNA(Val). As ValRS can inadvertently accommodate and process structurally similar amino acids such as threonine, to avoid such errors, it has a 'posttransfer' editing activity that hydrolyzes mischarged Thr-tRNA(Val) in a tRNA-dependent manner.</text>
</comment>
<keyword evidence="7 12" id="KW-0648">Protein biosynthesis</keyword>
<comment type="similarity">
    <text evidence="11 12">Belongs to the class-I aminoacyl-tRNA synthetase family. ValS type 1 subfamily.</text>
</comment>
<dbReference type="Pfam" id="PF00133">
    <property type="entry name" value="tRNA-synt_1"/>
    <property type="match status" value="1"/>
</dbReference>
<dbReference type="Pfam" id="PF08264">
    <property type="entry name" value="Anticodon_1"/>
    <property type="match status" value="1"/>
</dbReference>
<dbReference type="SUPFAM" id="SSF47323">
    <property type="entry name" value="Anticodon-binding domain of a subclass of class I aminoacyl-tRNA synthetases"/>
    <property type="match status" value="1"/>
</dbReference>
<evidence type="ECO:0000256" key="11">
    <source>
        <dbReference type="ARBA" id="ARBA00060830"/>
    </source>
</evidence>
<evidence type="ECO:0000256" key="4">
    <source>
        <dbReference type="ARBA" id="ARBA00022598"/>
    </source>
</evidence>
<dbReference type="InterPro" id="IPR009008">
    <property type="entry name" value="Val/Leu/Ile-tRNA-synth_edit"/>
</dbReference>
<dbReference type="RefSeq" id="WP_190915446.1">
    <property type="nucleotide sequence ID" value="NZ_JACXIZ010000011.1"/>
</dbReference>
<dbReference type="AlphaFoldDB" id="A0A927BSB1"/>
<keyword evidence="5 12" id="KW-0547">Nucleotide-binding</keyword>
<dbReference type="Gene3D" id="1.10.730.10">
    <property type="entry name" value="Isoleucyl-tRNA Synthetase, Domain 1"/>
    <property type="match status" value="1"/>
</dbReference>
<dbReference type="GO" id="GO:0002161">
    <property type="term" value="F:aminoacyl-tRNA deacylase activity"/>
    <property type="evidence" value="ECO:0007669"/>
    <property type="project" value="InterPro"/>
</dbReference>
<keyword evidence="9 12" id="KW-0030">Aminoacyl-tRNA synthetase</keyword>
<dbReference type="InterPro" id="IPR010978">
    <property type="entry name" value="tRNA-bd_arm"/>
</dbReference>
<evidence type="ECO:0000256" key="2">
    <source>
        <dbReference type="ARBA" id="ARBA00011245"/>
    </source>
</evidence>
<protein>
    <recommendedName>
        <fullName evidence="12">Valine--tRNA ligase</fullName>
        <ecNumber evidence="12">6.1.1.9</ecNumber>
    </recommendedName>
    <alternativeName>
        <fullName evidence="12">Valyl-tRNA synthetase</fullName>
        <shortName evidence="12">ValRS</shortName>
    </alternativeName>
</protein>
<dbReference type="FunFam" id="3.40.50.620:FF:000098">
    <property type="entry name" value="Valine--tRNA ligase"/>
    <property type="match status" value="1"/>
</dbReference>
<evidence type="ECO:0000313" key="16">
    <source>
        <dbReference type="EMBL" id="MBD2844624.1"/>
    </source>
</evidence>
<feature type="domain" description="Methionyl/Valyl/Leucyl/Isoleucyl-tRNA synthetase anticodon-binding" evidence="14">
    <location>
        <begin position="614"/>
        <end position="761"/>
    </location>
</feature>
<feature type="short sequence motif" description="'KMSKS' region" evidence="12">
    <location>
        <begin position="531"/>
        <end position="535"/>
    </location>
</feature>
<dbReference type="SUPFAM" id="SSF52374">
    <property type="entry name" value="Nucleotidylyl transferase"/>
    <property type="match status" value="1"/>
</dbReference>
<evidence type="ECO:0000259" key="15">
    <source>
        <dbReference type="Pfam" id="PF10458"/>
    </source>
</evidence>
<organism evidence="16 17">
    <name type="scientific">Paenibacillus sabuli</name>
    <dbReference type="NCBI Taxonomy" id="2772509"/>
    <lineage>
        <taxon>Bacteria</taxon>
        <taxon>Bacillati</taxon>
        <taxon>Bacillota</taxon>
        <taxon>Bacilli</taxon>
        <taxon>Bacillales</taxon>
        <taxon>Paenibacillaceae</taxon>
        <taxon>Paenibacillus</taxon>
    </lineage>
</organism>
<sequence length="886" mass="100762">MAEPNATGAMPTTYDPKAAEQKWYDYWMKGNYFEAGRRPDAQPYTIVIPPPNVTGMLHIGHALDFTLQDIMVRTKRMQGYDALWLPGSDHAGIATQTKVEQKLREEGVSRYDLGREAFLERVWDWKETYAGTIRAQWAKMGFSLDYSRERFTLDEGLSKAVREVFVKLYEKGLIYRGKKIINWDPAARTALSDIEVEYKEVQGRLYHLQYPLKDGGGSITVATTRPETMLGDTAVAVHPEDDRYQHLIGQKLVLPIVGREIPIIADEYVEREFGSGAVKITPAHDPNDFEMGLRHELPQIIVMDEGGVMNEEAGPYQGLDRAECRKRIVQDLQAQGVCTSIEEHVHQVGHSERSGAVVEPYLSTQWFVAMKPLADRAIEAQKAGEGVRFVPDRFEKIYLQWIENVRDWCISRQLWWGHRIPAWHCADCGRIHVAHDAVAACEQCGGANLTQDEDVLDTWFSSALWPFSTLGWPEQTADLQRFYPTSLLVTGYDIIYFWVARMIFTALEFTGSVPFRDVLMHGLVRDAEGRKMSKSLGNGVDPLEVIERYGADAMRFMISTGSTPGQDLRFRWEKVEQARNFANKIWNASRFVLMNLEGVTAEQIDIAVPLGTADRWILHRLNETSREITRLIDSYDFGETGRVLYNFIWDDLCDWYIEFAKLALYGEDEAARRATQSVLVYTLDRTLRLLHPFMPFISEEIWQHLPHEGETIALAAWPQYEAALESPDAVAEMELLMDVIRAVRNIRAEVNVPMSKKIELLIKSSDEASEAILMRNAEYVRRFCGTSLLETDRAQAAPEKAMTAVVTGAELYLPLAGLIDIGQEIERLEKELAHLSKEVERVEKKLANAGFVAKAPARVIEEEKAKMQDYADKRGKVVKRIAELRG</sequence>
<comment type="subunit">
    <text evidence="2 12">Monomer.</text>
</comment>
<dbReference type="Gene3D" id="3.40.50.620">
    <property type="entry name" value="HUPs"/>
    <property type="match status" value="2"/>
</dbReference>
<accession>A0A927BSB1</accession>
<dbReference type="InterPro" id="IPR033705">
    <property type="entry name" value="Anticodon_Ia_Val"/>
</dbReference>
<gene>
    <name evidence="12" type="primary">valS</name>
    <name evidence="16" type="ORF">IDH44_05435</name>
</gene>
<dbReference type="Gene3D" id="1.10.287.380">
    <property type="entry name" value="Valyl-tRNA synthetase, C-terminal domain"/>
    <property type="match status" value="1"/>
</dbReference>
<dbReference type="PANTHER" id="PTHR11946:SF93">
    <property type="entry name" value="VALINE--TRNA LIGASE, CHLOROPLASTIC_MITOCHONDRIAL 2"/>
    <property type="match status" value="1"/>
</dbReference>
<dbReference type="CDD" id="cd07962">
    <property type="entry name" value="Anticodon_Ia_Val"/>
    <property type="match status" value="1"/>
</dbReference>
<keyword evidence="6 12" id="KW-0067">ATP-binding</keyword>
<proteinExistence type="inferred from homology"/>
<feature type="domain" description="Aminoacyl-tRNA synthetase class Ia" evidence="13">
    <location>
        <begin position="22"/>
        <end position="570"/>
    </location>
</feature>
<dbReference type="Pfam" id="PF10458">
    <property type="entry name" value="Val_tRNA-synt_C"/>
    <property type="match status" value="1"/>
</dbReference>
<keyword evidence="3 12" id="KW-0963">Cytoplasm</keyword>
<dbReference type="NCBIfam" id="NF004349">
    <property type="entry name" value="PRK05729.1"/>
    <property type="match status" value="1"/>
</dbReference>